<protein>
    <submittedName>
        <fullName evidence="10">ABC-type metal ion transport system, permease component</fullName>
    </submittedName>
</protein>
<keyword evidence="7 8" id="KW-0472">Membrane</keyword>
<feature type="transmembrane region" description="Helical" evidence="8">
    <location>
        <begin position="156"/>
        <end position="178"/>
    </location>
</feature>
<comment type="caution">
    <text evidence="10">The sequence shown here is derived from an EMBL/GenBank/DDBJ whole genome shotgun (WGS) entry which is preliminary data.</text>
</comment>
<evidence type="ECO:0000259" key="9">
    <source>
        <dbReference type="PROSITE" id="PS50928"/>
    </source>
</evidence>
<evidence type="ECO:0000256" key="3">
    <source>
        <dbReference type="ARBA" id="ARBA00022448"/>
    </source>
</evidence>
<feature type="transmembrane region" description="Helical" evidence="8">
    <location>
        <begin position="27"/>
        <end position="50"/>
    </location>
</feature>
<keyword evidence="5 8" id="KW-0812">Transmembrane</keyword>
<gene>
    <name evidence="10" type="ORF">FD22_GL001242</name>
</gene>
<keyword evidence="6 8" id="KW-1133">Transmembrane helix</keyword>
<comment type="similarity">
    <text evidence="2">Belongs to the binding-protein-dependent transport system permease family. CysTW subfamily.</text>
</comment>
<evidence type="ECO:0000256" key="2">
    <source>
        <dbReference type="ARBA" id="ARBA00007069"/>
    </source>
</evidence>
<keyword evidence="4" id="KW-1003">Cell membrane</keyword>
<evidence type="ECO:0000256" key="6">
    <source>
        <dbReference type="ARBA" id="ARBA00022989"/>
    </source>
</evidence>
<evidence type="ECO:0000256" key="8">
    <source>
        <dbReference type="RuleBase" id="RU363032"/>
    </source>
</evidence>
<dbReference type="Gene3D" id="1.10.3720.10">
    <property type="entry name" value="MetI-like"/>
    <property type="match status" value="1"/>
</dbReference>
<organism evidence="10 11">
    <name type="scientific">Loigolactobacillus coryniformis subsp. coryniformis KCTC 3167 = DSM 20001</name>
    <dbReference type="NCBI Taxonomy" id="913848"/>
    <lineage>
        <taxon>Bacteria</taxon>
        <taxon>Bacillati</taxon>
        <taxon>Bacillota</taxon>
        <taxon>Bacilli</taxon>
        <taxon>Lactobacillales</taxon>
        <taxon>Lactobacillaceae</taxon>
        <taxon>Loigolactobacillus</taxon>
    </lineage>
</organism>
<evidence type="ECO:0000313" key="10">
    <source>
        <dbReference type="EMBL" id="KRK16527.1"/>
    </source>
</evidence>
<evidence type="ECO:0000256" key="1">
    <source>
        <dbReference type="ARBA" id="ARBA00004651"/>
    </source>
</evidence>
<reference evidence="10 11" key="1">
    <citation type="journal article" date="2015" name="Genome Announc.">
        <title>Expanding the biotechnology potential of lactobacilli through comparative genomics of 213 strains and associated genera.</title>
        <authorList>
            <person name="Sun Z."/>
            <person name="Harris H.M."/>
            <person name="McCann A."/>
            <person name="Guo C."/>
            <person name="Argimon S."/>
            <person name="Zhang W."/>
            <person name="Yang X."/>
            <person name="Jeffery I.B."/>
            <person name="Cooney J.C."/>
            <person name="Kagawa T.F."/>
            <person name="Liu W."/>
            <person name="Song Y."/>
            <person name="Salvetti E."/>
            <person name="Wrobel A."/>
            <person name="Rasinkangas P."/>
            <person name="Parkhill J."/>
            <person name="Rea M.C."/>
            <person name="O'Sullivan O."/>
            <person name="Ritari J."/>
            <person name="Douillard F.P."/>
            <person name="Paul Ross R."/>
            <person name="Yang R."/>
            <person name="Briner A.E."/>
            <person name="Felis G.E."/>
            <person name="de Vos W.M."/>
            <person name="Barrangou R."/>
            <person name="Klaenhammer T.R."/>
            <person name="Caufield P.W."/>
            <person name="Cui Y."/>
            <person name="Zhang H."/>
            <person name="O'Toole P.W."/>
        </authorList>
    </citation>
    <scope>NUCLEOTIDE SEQUENCE [LARGE SCALE GENOMIC DNA]</scope>
    <source>
        <strain evidence="10 11">DSM 20001</strain>
    </source>
</reference>
<sequence length="226" mass="24138">MATIFAHYFPNVVGISDQFIQSTWETIYMVVATAIIAGILGLVLGVALTVTEPGHILAQRTVYSVLDKLVNLFRSIPFIILLAVIVPFTRLLVGTSIGTTAAIVPLVLGSAPFYARQIQNALVEVDPGIIEAAESVGSSPLEIIFRVYLKEGLSEIIRVSVVTLISVIGLTAMAGAVGGGGLGNLAISVGYNRFQNDVTFVAMIIILLMVFFVQIIGDFFARKTAH</sequence>
<dbReference type="GeneID" id="65916439"/>
<dbReference type="InterPro" id="IPR051322">
    <property type="entry name" value="AA_ABC_Transporter_Permease"/>
</dbReference>
<feature type="domain" description="ABC transmembrane type-1" evidence="9">
    <location>
        <begin position="23"/>
        <end position="217"/>
    </location>
</feature>
<dbReference type="FunFam" id="1.10.3720.10:FF:000002">
    <property type="entry name" value="D-methionine ABC transporter permease MetI"/>
    <property type="match status" value="1"/>
</dbReference>
<evidence type="ECO:0000256" key="5">
    <source>
        <dbReference type="ARBA" id="ARBA00022692"/>
    </source>
</evidence>
<dbReference type="Pfam" id="PF00528">
    <property type="entry name" value="BPD_transp_1"/>
    <property type="match status" value="1"/>
</dbReference>
<dbReference type="SUPFAM" id="SSF161098">
    <property type="entry name" value="MetI-like"/>
    <property type="match status" value="1"/>
</dbReference>
<feature type="transmembrane region" description="Helical" evidence="8">
    <location>
        <begin position="71"/>
        <end position="89"/>
    </location>
</feature>
<keyword evidence="3 8" id="KW-0813">Transport</keyword>
<evidence type="ECO:0000256" key="7">
    <source>
        <dbReference type="ARBA" id="ARBA00023136"/>
    </source>
</evidence>
<feature type="transmembrane region" description="Helical" evidence="8">
    <location>
        <begin position="198"/>
        <end position="221"/>
    </location>
</feature>
<dbReference type="AlphaFoldDB" id="A0A0R1F402"/>
<dbReference type="PANTHER" id="PTHR30450">
    <property type="entry name" value="ABC TRANSPORTER PERMEASE"/>
    <property type="match status" value="1"/>
</dbReference>
<feature type="transmembrane region" description="Helical" evidence="8">
    <location>
        <begin position="95"/>
        <end position="115"/>
    </location>
</feature>
<dbReference type="Proteomes" id="UP000051181">
    <property type="component" value="Unassembled WGS sequence"/>
</dbReference>
<dbReference type="eggNOG" id="COG2011">
    <property type="taxonomic scope" value="Bacteria"/>
</dbReference>
<evidence type="ECO:0000313" key="11">
    <source>
        <dbReference type="Proteomes" id="UP000051181"/>
    </source>
</evidence>
<dbReference type="CDD" id="cd06261">
    <property type="entry name" value="TM_PBP2"/>
    <property type="match status" value="1"/>
</dbReference>
<dbReference type="InterPro" id="IPR035906">
    <property type="entry name" value="MetI-like_sf"/>
</dbReference>
<dbReference type="PROSITE" id="PS50928">
    <property type="entry name" value="ABC_TM1"/>
    <property type="match status" value="1"/>
</dbReference>
<dbReference type="PANTHER" id="PTHR30450:SF1">
    <property type="entry name" value="D-METHIONINE TRANSPORT SYSTEM PERMEASE PROTEIN METI-RELATED"/>
    <property type="match status" value="1"/>
</dbReference>
<dbReference type="GO" id="GO:0005886">
    <property type="term" value="C:plasma membrane"/>
    <property type="evidence" value="ECO:0007669"/>
    <property type="project" value="UniProtKB-SubCell"/>
</dbReference>
<accession>A0A0R1F402</accession>
<dbReference type="InterPro" id="IPR000515">
    <property type="entry name" value="MetI-like"/>
</dbReference>
<dbReference type="PATRIC" id="fig|913848.6.peg.1280"/>
<name>A0A0R1F402_9LACO</name>
<dbReference type="GO" id="GO:0048473">
    <property type="term" value="P:D-methionine transmembrane transport"/>
    <property type="evidence" value="ECO:0007669"/>
    <property type="project" value="TreeGrafter"/>
</dbReference>
<dbReference type="RefSeq" id="WP_003677146.1">
    <property type="nucleotide sequence ID" value="NZ_AZCN01000031.1"/>
</dbReference>
<evidence type="ECO:0000256" key="4">
    <source>
        <dbReference type="ARBA" id="ARBA00022475"/>
    </source>
</evidence>
<comment type="subcellular location">
    <subcellularLocation>
        <location evidence="1 8">Cell membrane</location>
        <topology evidence="1 8">Multi-pass membrane protein</topology>
    </subcellularLocation>
</comment>
<proteinExistence type="inferred from homology"/>
<dbReference type="EMBL" id="AZCN01000031">
    <property type="protein sequence ID" value="KRK16527.1"/>
    <property type="molecule type" value="Genomic_DNA"/>
</dbReference>